<sequence>MYYSDKLKERKIHNSSAFRVGLGEEINHYLDFNFEIEGVDPKEYKNIIKAFKNQKRFYKLGDGNFINLEDSETKEMFKLMESLGFTDNIKNIKIHSSKAMFINHLLTEKKLPYISGMENTNTIIEKFRNMEKQEIKIPKDLNATLRDYQIDSLNWFETLDYLGFGGILADEMGLGKTIQTIAFLLSKKNKKTLIVTPTSLIHNWKSEFEKFAPSYQWELVMD</sequence>
<evidence type="ECO:0000259" key="1">
    <source>
        <dbReference type="PROSITE" id="PS51192"/>
    </source>
</evidence>
<dbReference type="EMBL" id="VSSQ01014880">
    <property type="protein sequence ID" value="MPM54605.1"/>
    <property type="molecule type" value="Genomic_DNA"/>
</dbReference>
<proteinExistence type="predicted"/>
<dbReference type="InterPro" id="IPR000330">
    <property type="entry name" value="SNF2_N"/>
</dbReference>
<dbReference type="PANTHER" id="PTHR10799">
    <property type="entry name" value="SNF2/RAD54 HELICASE FAMILY"/>
    <property type="match status" value="1"/>
</dbReference>
<protein>
    <recommendedName>
        <fullName evidence="1">Helicase ATP-binding domain-containing protein</fullName>
    </recommendedName>
</protein>
<dbReference type="Pfam" id="PF00176">
    <property type="entry name" value="SNF2-rel_dom"/>
    <property type="match status" value="1"/>
</dbReference>
<organism evidence="2">
    <name type="scientific">bioreactor metagenome</name>
    <dbReference type="NCBI Taxonomy" id="1076179"/>
    <lineage>
        <taxon>unclassified sequences</taxon>
        <taxon>metagenomes</taxon>
        <taxon>ecological metagenomes</taxon>
    </lineage>
</organism>
<reference evidence="2" key="1">
    <citation type="submission" date="2019-08" db="EMBL/GenBank/DDBJ databases">
        <authorList>
            <person name="Kucharzyk K."/>
            <person name="Murdoch R.W."/>
            <person name="Higgins S."/>
            <person name="Loffler F."/>
        </authorList>
    </citation>
    <scope>NUCLEOTIDE SEQUENCE</scope>
</reference>
<dbReference type="AlphaFoldDB" id="A0A645AN05"/>
<evidence type="ECO:0000313" key="2">
    <source>
        <dbReference type="EMBL" id="MPM54605.1"/>
    </source>
</evidence>
<dbReference type="InterPro" id="IPR038718">
    <property type="entry name" value="SNF2-like_sf"/>
</dbReference>
<dbReference type="Pfam" id="PF08455">
    <property type="entry name" value="SNF2_assoc"/>
    <property type="match status" value="1"/>
</dbReference>
<accession>A0A645AN05</accession>
<feature type="domain" description="Helicase ATP-binding" evidence="1">
    <location>
        <begin position="157"/>
        <end position="222"/>
    </location>
</feature>
<dbReference type="Gene3D" id="3.40.50.10810">
    <property type="entry name" value="Tandem AAA-ATPase domain"/>
    <property type="match status" value="1"/>
</dbReference>
<dbReference type="InterPro" id="IPR013663">
    <property type="entry name" value="Helicase_SWF/SNF/SWI_bac"/>
</dbReference>
<dbReference type="SUPFAM" id="SSF52540">
    <property type="entry name" value="P-loop containing nucleoside triphosphate hydrolases"/>
    <property type="match status" value="1"/>
</dbReference>
<comment type="caution">
    <text evidence="2">The sequence shown here is derived from an EMBL/GenBank/DDBJ whole genome shotgun (WGS) entry which is preliminary data.</text>
</comment>
<gene>
    <name evidence="2" type="ORF">SDC9_101383</name>
</gene>
<dbReference type="InterPro" id="IPR027417">
    <property type="entry name" value="P-loop_NTPase"/>
</dbReference>
<dbReference type="GO" id="GO:0005524">
    <property type="term" value="F:ATP binding"/>
    <property type="evidence" value="ECO:0007669"/>
    <property type="project" value="InterPro"/>
</dbReference>
<dbReference type="PROSITE" id="PS51192">
    <property type="entry name" value="HELICASE_ATP_BIND_1"/>
    <property type="match status" value="1"/>
</dbReference>
<name>A0A645AN05_9ZZZZ</name>
<dbReference type="InterPro" id="IPR014001">
    <property type="entry name" value="Helicase_ATP-bd"/>
</dbReference>